<evidence type="ECO:0000313" key="2">
    <source>
        <dbReference type="EMBL" id="WIA22402.1"/>
    </source>
</evidence>
<proteinExistence type="predicted"/>
<name>A0ABY8ULK2_TETOB</name>
<sequence length="521" mass="55245">MSAFTRKVPSDERLSSSHSVQNCTCVAGCDTSPCHQQSNAQGHAGTQPVSYAAVTAAIAAAPAGPATSPNPPLEGASSLLDEMEVICCNAWNTLESDIKGPILAAVMRAAGAAAEQLQQKVDGSARQAAQLQQQQAEFAKAHKQQDAALAALQTCLAATEADLTAGREERSSLLQQLKDKERELATLHHRLIDKQAELDDAMARGKGLLTFQGMSSAGADQGALHLALKQLSDATSTLASALLSSSNVTIMVPLVIDVHGVNVLGGAKLQQMKLCGMTHAVLAEVAHHVFGEFRTTDLLINSSSSSFGEPPDEDALLLQLMLEEKNARRWLQLVNADRRSKQEQAFYAQIVGEHARKILHGLLHSGSLKWGGDAQTNQRMLEQLLPAAKEVAAAAIKAQVICSCMHTRLVQLHVPGWKQPGPGSVDFGDAAPSAWAPWPGVVPWHIGSACMQLGGVLPTAAGVLPNGVTAAAVFCLEPAVIHVAERMEQLQLAAQHPNAARAQPFKVIRKAKMCVAQPARY</sequence>
<feature type="coiled-coil region" evidence="1">
    <location>
        <begin position="163"/>
        <end position="197"/>
    </location>
</feature>
<protein>
    <submittedName>
        <fullName evidence="2">Uncharacterized protein</fullName>
    </submittedName>
</protein>
<keyword evidence="3" id="KW-1185">Reference proteome</keyword>
<evidence type="ECO:0000313" key="3">
    <source>
        <dbReference type="Proteomes" id="UP001244341"/>
    </source>
</evidence>
<reference evidence="2 3" key="1">
    <citation type="submission" date="2023-05" db="EMBL/GenBank/DDBJ databases">
        <title>A 100% complete, gapless, phased diploid assembly of the Scenedesmus obliquus UTEX 3031 genome.</title>
        <authorList>
            <person name="Biondi T.C."/>
            <person name="Hanschen E.R."/>
            <person name="Kwon T."/>
            <person name="Eng W."/>
            <person name="Kruse C.P.S."/>
            <person name="Koehler S.I."/>
            <person name="Kunde Y."/>
            <person name="Gleasner C.D."/>
            <person name="You Mak K.T."/>
            <person name="Polle J."/>
            <person name="Hovde B.T."/>
            <person name="Starkenburg S.R."/>
        </authorList>
    </citation>
    <scope>NUCLEOTIDE SEQUENCE [LARGE SCALE GENOMIC DNA]</scope>
    <source>
        <strain evidence="2 3">DOE0152z</strain>
    </source>
</reference>
<dbReference type="EMBL" id="CP126221">
    <property type="protein sequence ID" value="WIA22402.1"/>
    <property type="molecule type" value="Genomic_DNA"/>
</dbReference>
<organism evidence="2 3">
    <name type="scientific">Tetradesmus obliquus</name>
    <name type="common">Green alga</name>
    <name type="synonym">Acutodesmus obliquus</name>
    <dbReference type="NCBI Taxonomy" id="3088"/>
    <lineage>
        <taxon>Eukaryota</taxon>
        <taxon>Viridiplantae</taxon>
        <taxon>Chlorophyta</taxon>
        <taxon>core chlorophytes</taxon>
        <taxon>Chlorophyceae</taxon>
        <taxon>CS clade</taxon>
        <taxon>Sphaeropleales</taxon>
        <taxon>Scenedesmaceae</taxon>
        <taxon>Tetradesmus</taxon>
    </lineage>
</organism>
<evidence type="ECO:0000256" key="1">
    <source>
        <dbReference type="SAM" id="Coils"/>
    </source>
</evidence>
<gene>
    <name evidence="2" type="ORF">OEZ85_004708</name>
</gene>
<accession>A0ABY8ULK2</accession>
<dbReference type="Proteomes" id="UP001244341">
    <property type="component" value="Chromosome 14b"/>
</dbReference>
<keyword evidence="1" id="KW-0175">Coiled coil</keyword>